<name>A0A9D1NB18_9FIRM</name>
<proteinExistence type="predicted"/>
<reference evidence="1" key="1">
    <citation type="submission" date="2020-10" db="EMBL/GenBank/DDBJ databases">
        <authorList>
            <person name="Gilroy R."/>
        </authorList>
    </citation>
    <scope>NUCLEOTIDE SEQUENCE</scope>
    <source>
        <strain evidence="1">10406</strain>
    </source>
</reference>
<dbReference type="EMBL" id="DVOE01000090">
    <property type="protein sequence ID" value="HIU99388.1"/>
    <property type="molecule type" value="Genomic_DNA"/>
</dbReference>
<evidence type="ECO:0000313" key="1">
    <source>
        <dbReference type="EMBL" id="HIU99388.1"/>
    </source>
</evidence>
<dbReference type="AlphaFoldDB" id="A0A9D1NB18"/>
<reference evidence="1" key="2">
    <citation type="journal article" date="2021" name="PeerJ">
        <title>Extensive microbial diversity within the chicken gut microbiome revealed by metagenomics and culture.</title>
        <authorList>
            <person name="Gilroy R."/>
            <person name="Ravi A."/>
            <person name="Getino M."/>
            <person name="Pursley I."/>
            <person name="Horton D.L."/>
            <person name="Alikhan N.F."/>
            <person name="Baker D."/>
            <person name="Gharbi K."/>
            <person name="Hall N."/>
            <person name="Watson M."/>
            <person name="Adriaenssens E.M."/>
            <person name="Foster-Nyarko E."/>
            <person name="Jarju S."/>
            <person name="Secka A."/>
            <person name="Antonio M."/>
            <person name="Oren A."/>
            <person name="Chaudhuri R.R."/>
            <person name="La Ragione R."/>
            <person name="Hildebrand F."/>
            <person name="Pallen M.J."/>
        </authorList>
    </citation>
    <scope>NUCLEOTIDE SEQUENCE</scope>
    <source>
        <strain evidence="1">10406</strain>
    </source>
</reference>
<evidence type="ECO:0000313" key="2">
    <source>
        <dbReference type="Proteomes" id="UP000886857"/>
    </source>
</evidence>
<dbReference type="Gene3D" id="3.40.50.410">
    <property type="entry name" value="von Willebrand factor, type A domain"/>
    <property type="match status" value="1"/>
</dbReference>
<comment type="caution">
    <text evidence="1">The sequence shown here is derived from an EMBL/GenBank/DDBJ whole genome shotgun (WGS) entry which is preliminary data.</text>
</comment>
<protein>
    <submittedName>
        <fullName evidence="1">VWA domain-containing protein</fullName>
    </submittedName>
</protein>
<dbReference type="SUPFAM" id="SSF53300">
    <property type="entry name" value="vWA-like"/>
    <property type="match status" value="1"/>
</dbReference>
<organism evidence="1 2">
    <name type="scientific">Candidatus Limadaptatus stercoripullorum</name>
    <dbReference type="NCBI Taxonomy" id="2840846"/>
    <lineage>
        <taxon>Bacteria</taxon>
        <taxon>Bacillati</taxon>
        <taxon>Bacillota</taxon>
        <taxon>Clostridia</taxon>
        <taxon>Eubacteriales</taxon>
        <taxon>Candidatus Limadaptatus</taxon>
    </lineage>
</organism>
<dbReference type="InterPro" id="IPR036465">
    <property type="entry name" value="vWFA_dom_sf"/>
</dbReference>
<sequence>MNGYGVDLVLVIDKTGSMRDIFEGTKQNALVLRQKIEQKLAEEKQEGIGLMRVRVIGFGALDGDGVHTFVSSDFFELPGDESDFRDFVAGVRCEGGGEESGLAALSLALGSDWMDSGRRTRHIIAMFTDEDSASLEKDSRNPACPASVASNMSELSAQWMSQDINQRGKRLIMVAPSNTVYDNEIAYRWDHSRFFELGRDIQTMNFDAIVSVISSSISA</sequence>
<gene>
    <name evidence="1" type="ORF">IAC73_06065</name>
</gene>
<dbReference type="Proteomes" id="UP000886857">
    <property type="component" value="Unassembled WGS sequence"/>
</dbReference>
<accession>A0A9D1NB18</accession>